<dbReference type="InterPro" id="IPR002547">
    <property type="entry name" value="tRNA-bd_dom"/>
</dbReference>
<keyword evidence="5 16" id="KW-0820">tRNA-binding</keyword>
<dbReference type="InterPro" id="IPR005121">
    <property type="entry name" value="Fdx_antiC-bd"/>
</dbReference>
<gene>
    <name evidence="15" type="primary">pheT</name>
    <name evidence="20" type="ORF">FE782_15170</name>
</gene>
<dbReference type="CDD" id="cd00769">
    <property type="entry name" value="PheRS_beta_core"/>
    <property type="match status" value="1"/>
</dbReference>
<evidence type="ECO:0000256" key="12">
    <source>
        <dbReference type="ARBA" id="ARBA00022917"/>
    </source>
</evidence>
<dbReference type="InterPro" id="IPR036690">
    <property type="entry name" value="Fdx_antiC-bd_sf"/>
</dbReference>
<feature type="binding site" evidence="15">
    <location>
        <position position="477"/>
    </location>
    <ligand>
        <name>Mg(2+)</name>
        <dbReference type="ChEBI" id="CHEBI:18420"/>
        <note>shared with alpha subunit</note>
    </ligand>
</feature>
<evidence type="ECO:0000256" key="11">
    <source>
        <dbReference type="ARBA" id="ARBA00022884"/>
    </source>
</evidence>
<dbReference type="Gene3D" id="3.30.930.10">
    <property type="entry name" value="Bira Bifunctional Protein, Domain 2"/>
    <property type="match status" value="1"/>
</dbReference>
<dbReference type="GO" id="GO:0006432">
    <property type="term" value="P:phenylalanyl-tRNA aminoacylation"/>
    <property type="evidence" value="ECO:0007669"/>
    <property type="project" value="UniProtKB-UniRule"/>
</dbReference>
<feature type="domain" description="FDX-ACB" evidence="18">
    <location>
        <begin position="724"/>
        <end position="817"/>
    </location>
</feature>
<dbReference type="NCBIfam" id="TIGR00472">
    <property type="entry name" value="pheT_bact"/>
    <property type="match status" value="1"/>
</dbReference>
<organism evidence="20 21">
    <name type="scientific">Paenibacillus antri</name>
    <dbReference type="NCBI Taxonomy" id="2582848"/>
    <lineage>
        <taxon>Bacteria</taxon>
        <taxon>Bacillati</taxon>
        <taxon>Bacillota</taxon>
        <taxon>Bacilli</taxon>
        <taxon>Bacillales</taxon>
        <taxon>Paenibacillaceae</taxon>
        <taxon>Paenibacillus</taxon>
    </lineage>
</organism>
<evidence type="ECO:0000259" key="17">
    <source>
        <dbReference type="PROSITE" id="PS50886"/>
    </source>
</evidence>
<reference evidence="20 21" key="1">
    <citation type="submission" date="2019-05" db="EMBL/GenBank/DDBJ databases">
        <authorList>
            <person name="Narsing Rao M.P."/>
            <person name="Li W.J."/>
        </authorList>
    </citation>
    <scope>NUCLEOTIDE SEQUENCE [LARGE SCALE GENOMIC DNA]</scope>
    <source>
        <strain evidence="20 21">SYSU_K30003</strain>
    </source>
</reference>
<evidence type="ECO:0000256" key="13">
    <source>
        <dbReference type="ARBA" id="ARBA00023146"/>
    </source>
</evidence>
<evidence type="ECO:0000256" key="16">
    <source>
        <dbReference type="PROSITE-ProRule" id="PRU00209"/>
    </source>
</evidence>
<dbReference type="Gene3D" id="3.50.40.10">
    <property type="entry name" value="Phenylalanyl-trna Synthetase, Chain B, domain 3"/>
    <property type="match status" value="1"/>
</dbReference>
<keyword evidence="4 15" id="KW-0963">Cytoplasm</keyword>
<dbReference type="Pfam" id="PF03484">
    <property type="entry name" value="B5"/>
    <property type="match status" value="1"/>
</dbReference>
<dbReference type="SMART" id="SM00896">
    <property type="entry name" value="FDX-ACB"/>
    <property type="match status" value="1"/>
</dbReference>
<dbReference type="CDD" id="cd02796">
    <property type="entry name" value="tRNA_bind_bactPheRS"/>
    <property type="match status" value="1"/>
</dbReference>
<dbReference type="PROSITE" id="PS51483">
    <property type="entry name" value="B5"/>
    <property type="match status" value="1"/>
</dbReference>
<dbReference type="Pfam" id="PF03483">
    <property type="entry name" value="B3_4"/>
    <property type="match status" value="1"/>
</dbReference>
<keyword evidence="12 15" id="KW-0648">Protein biosynthesis</keyword>
<evidence type="ECO:0000256" key="8">
    <source>
        <dbReference type="ARBA" id="ARBA00022741"/>
    </source>
</evidence>
<dbReference type="InterPro" id="IPR045864">
    <property type="entry name" value="aa-tRNA-synth_II/BPL/LPL"/>
</dbReference>
<evidence type="ECO:0000313" key="20">
    <source>
        <dbReference type="EMBL" id="TLS51449.1"/>
    </source>
</evidence>
<dbReference type="Gene3D" id="2.40.50.140">
    <property type="entry name" value="Nucleic acid-binding proteins"/>
    <property type="match status" value="1"/>
</dbReference>
<dbReference type="Proteomes" id="UP000309676">
    <property type="component" value="Unassembled WGS sequence"/>
</dbReference>
<feature type="domain" description="B5" evidence="19">
    <location>
        <begin position="414"/>
        <end position="489"/>
    </location>
</feature>
<dbReference type="GO" id="GO:0140096">
    <property type="term" value="F:catalytic activity, acting on a protein"/>
    <property type="evidence" value="ECO:0007669"/>
    <property type="project" value="UniProtKB-ARBA"/>
</dbReference>
<sequence>MYVSYKWLEQYVNLNGVSAKELAEKLTRGGVEVDGVEARNLGVVKVVVGHVVEKEKHPDADKLNVCKVDVGEAEHLQIVCGAPNVAAGQKVPVALVGASLPGGLAIKRAKLRGVESMGMICSAKELGLNDKLLPKEIQEGILVLPEGTDVGTDAVALLGIDDEVLDLDLTPNRSDCLSMIGVAYEVGALLGRDVALPDVEEGVVLDGGATTSDRVRIEIEAGEDCPHYAARLIEGVTIGPSPLWMQNRLMAAGVRPINNVVDITNYVMLEYGQPLHAFDADTLAGNGSRIVVRHARAGERMTTLDGQDRALEPHMLLITDGERGIALAGVMGGADSEVTPGTTRILLESARFAGRSVRRTSRELGLRSEASLRFEKEVNPEAVIPALNRATALLCKYAGGRASQGHAEAVLDAPAPRTVPLTVERVNELLGTSLTASDVREVFARLGFAVAGSGDALEVTAPLRRADMVRDVDLIEEIARLYGYDNIPTTLVRGATTPGALTKAQRVARETRRTLTGAGLHEAVTYSLTAEGRADALGGLFASPGRIRLAMPMSEDRSVLRTSVLPHLLEAVVHNRNRNVDDVALFELGSVFLTEETGALTSLPVERRTLAAVVTGAKSAANWSDNGRAKVDFYDLKGRLEKLTTHLGIETAYVASAPTGFHPGRSADVFAVLADGSRVKLGRIGQIHPAVQAEWELDDTYAFELDFEALVESAVLRANYEPLPRYPAASRDIAVVVDRGVPAGDLVATVREAGGAYLESVRVFDVYTGERLGADKKSVALALVYRHGERTLTDEEVTGAHDAVTAALASKHGAELRK</sequence>
<evidence type="ECO:0000256" key="2">
    <source>
        <dbReference type="ARBA" id="ARBA00008653"/>
    </source>
</evidence>
<dbReference type="SMART" id="SM00874">
    <property type="entry name" value="B5"/>
    <property type="match status" value="1"/>
</dbReference>
<evidence type="ECO:0000256" key="1">
    <source>
        <dbReference type="ARBA" id="ARBA00004496"/>
    </source>
</evidence>
<dbReference type="Pfam" id="PF01588">
    <property type="entry name" value="tRNA_bind"/>
    <property type="match status" value="1"/>
</dbReference>
<keyword evidence="21" id="KW-1185">Reference proteome</keyword>
<dbReference type="EC" id="6.1.1.20" evidence="15"/>
<comment type="subcellular location">
    <subcellularLocation>
        <location evidence="1 15">Cytoplasm</location>
    </subcellularLocation>
</comment>
<comment type="caution">
    <text evidence="20">The sequence shown here is derived from an EMBL/GenBank/DDBJ whole genome shotgun (WGS) entry which is preliminary data.</text>
</comment>
<dbReference type="InterPro" id="IPR012340">
    <property type="entry name" value="NA-bd_OB-fold"/>
</dbReference>
<dbReference type="FunFam" id="2.40.50.140:FF:000045">
    <property type="entry name" value="Phenylalanine--tRNA ligase beta subunit"/>
    <property type="match status" value="1"/>
</dbReference>
<evidence type="ECO:0000256" key="10">
    <source>
        <dbReference type="ARBA" id="ARBA00022842"/>
    </source>
</evidence>
<evidence type="ECO:0000313" key="21">
    <source>
        <dbReference type="Proteomes" id="UP000309676"/>
    </source>
</evidence>
<comment type="subunit">
    <text evidence="3 15">Tetramer of two alpha and two beta subunits.</text>
</comment>
<evidence type="ECO:0000259" key="19">
    <source>
        <dbReference type="PROSITE" id="PS51483"/>
    </source>
</evidence>
<accession>A0A5R9G8Q2</accession>
<dbReference type="FunFam" id="3.50.40.10:FF:000001">
    <property type="entry name" value="Phenylalanine--tRNA ligase beta subunit"/>
    <property type="match status" value="1"/>
</dbReference>
<feature type="binding site" evidence="15">
    <location>
        <position position="473"/>
    </location>
    <ligand>
        <name>Mg(2+)</name>
        <dbReference type="ChEBI" id="CHEBI:18420"/>
        <note>shared with alpha subunit</note>
    </ligand>
</feature>
<dbReference type="HAMAP" id="MF_00283">
    <property type="entry name" value="Phe_tRNA_synth_beta1"/>
    <property type="match status" value="1"/>
</dbReference>
<dbReference type="AlphaFoldDB" id="A0A5R9G8Q2"/>
<feature type="domain" description="TRNA-binding" evidence="17">
    <location>
        <begin position="40"/>
        <end position="155"/>
    </location>
</feature>
<evidence type="ECO:0000256" key="3">
    <source>
        <dbReference type="ARBA" id="ARBA00011209"/>
    </source>
</evidence>
<dbReference type="Gene3D" id="3.30.70.380">
    <property type="entry name" value="Ferrodoxin-fold anticodon-binding domain"/>
    <property type="match status" value="1"/>
</dbReference>
<dbReference type="Pfam" id="PF03147">
    <property type="entry name" value="FDX-ACB"/>
    <property type="match status" value="1"/>
</dbReference>
<dbReference type="Pfam" id="PF17759">
    <property type="entry name" value="tRNA_synthFbeta"/>
    <property type="match status" value="1"/>
</dbReference>
<dbReference type="GO" id="GO:0016740">
    <property type="term" value="F:transferase activity"/>
    <property type="evidence" value="ECO:0007669"/>
    <property type="project" value="UniProtKB-ARBA"/>
</dbReference>
<dbReference type="GO" id="GO:0009328">
    <property type="term" value="C:phenylalanine-tRNA ligase complex"/>
    <property type="evidence" value="ECO:0007669"/>
    <property type="project" value="TreeGrafter"/>
</dbReference>
<dbReference type="InterPro" id="IPR005147">
    <property type="entry name" value="tRNA_synthase_B5-dom"/>
</dbReference>
<dbReference type="OrthoDB" id="9805455at2"/>
<evidence type="ECO:0000256" key="15">
    <source>
        <dbReference type="HAMAP-Rule" id="MF_00283"/>
    </source>
</evidence>
<dbReference type="GO" id="GO:0005524">
    <property type="term" value="F:ATP binding"/>
    <property type="evidence" value="ECO:0007669"/>
    <property type="project" value="UniProtKB-UniRule"/>
</dbReference>
<dbReference type="SUPFAM" id="SSF56037">
    <property type="entry name" value="PheT/TilS domain"/>
    <property type="match status" value="1"/>
</dbReference>
<dbReference type="FunFam" id="3.30.56.10:FF:000002">
    <property type="entry name" value="Phenylalanine--tRNA ligase beta subunit"/>
    <property type="match status" value="1"/>
</dbReference>
<dbReference type="SUPFAM" id="SSF55681">
    <property type="entry name" value="Class II aaRS and biotin synthetases"/>
    <property type="match status" value="1"/>
</dbReference>
<dbReference type="SUPFAM" id="SSF50249">
    <property type="entry name" value="Nucleic acid-binding proteins"/>
    <property type="match status" value="1"/>
</dbReference>
<comment type="cofactor">
    <cofactor evidence="15">
        <name>Mg(2+)</name>
        <dbReference type="ChEBI" id="CHEBI:18420"/>
    </cofactor>
    <text evidence="15">Binds 2 magnesium ions per tetramer.</text>
</comment>
<comment type="similarity">
    <text evidence="2 15">Belongs to the phenylalanyl-tRNA synthetase beta subunit family. Type 1 subfamily.</text>
</comment>
<keyword evidence="7 15" id="KW-0479">Metal-binding</keyword>
<evidence type="ECO:0000256" key="4">
    <source>
        <dbReference type="ARBA" id="ARBA00022490"/>
    </source>
</evidence>
<proteinExistence type="inferred from homology"/>
<evidence type="ECO:0000256" key="7">
    <source>
        <dbReference type="ARBA" id="ARBA00022723"/>
    </source>
</evidence>
<evidence type="ECO:0000256" key="9">
    <source>
        <dbReference type="ARBA" id="ARBA00022840"/>
    </source>
</evidence>
<dbReference type="SMART" id="SM00873">
    <property type="entry name" value="B3_4"/>
    <property type="match status" value="1"/>
</dbReference>
<dbReference type="InterPro" id="IPR005146">
    <property type="entry name" value="B3/B4_tRNA-bd"/>
</dbReference>
<protein>
    <recommendedName>
        <fullName evidence="15">Phenylalanine--tRNA ligase beta subunit</fullName>
        <ecNumber evidence="15">6.1.1.20</ecNumber>
    </recommendedName>
    <alternativeName>
        <fullName evidence="15">Phenylalanyl-tRNA synthetase beta subunit</fullName>
        <shortName evidence="15">PheRS</shortName>
    </alternativeName>
</protein>
<dbReference type="InterPro" id="IPR041616">
    <property type="entry name" value="PheRS_beta_core"/>
</dbReference>
<name>A0A5R9G8Q2_9BACL</name>
<evidence type="ECO:0000256" key="14">
    <source>
        <dbReference type="ARBA" id="ARBA00049255"/>
    </source>
</evidence>
<dbReference type="PROSITE" id="PS51447">
    <property type="entry name" value="FDX_ACB"/>
    <property type="match status" value="1"/>
</dbReference>
<feature type="binding site" evidence="15">
    <location>
        <position position="476"/>
    </location>
    <ligand>
        <name>Mg(2+)</name>
        <dbReference type="ChEBI" id="CHEBI:18420"/>
        <note>shared with alpha subunit</note>
    </ligand>
</feature>
<comment type="catalytic activity">
    <reaction evidence="14 15">
        <text>tRNA(Phe) + L-phenylalanine + ATP = L-phenylalanyl-tRNA(Phe) + AMP + diphosphate + H(+)</text>
        <dbReference type="Rhea" id="RHEA:19413"/>
        <dbReference type="Rhea" id="RHEA-COMP:9668"/>
        <dbReference type="Rhea" id="RHEA-COMP:9699"/>
        <dbReference type="ChEBI" id="CHEBI:15378"/>
        <dbReference type="ChEBI" id="CHEBI:30616"/>
        <dbReference type="ChEBI" id="CHEBI:33019"/>
        <dbReference type="ChEBI" id="CHEBI:58095"/>
        <dbReference type="ChEBI" id="CHEBI:78442"/>
        <dbReference type="ChEBI" id="CHEBI:78531"/>
        <dbReference type="ChEBI" id="CHEBI:456215"/>
        <dbReference type="EC" id="6.1.1.20"/>
    </reaction>
</comment>
<dbReference type="EMBL" id="VCIW01000009">
    <property type="protein sequence ID" value="TLS51449.1"/>
    <property type="molecule type" value="Genomic_DNA"/>
</dbReference>
<dbReference type="SUPFAM" id="SSF54991">
    <property type="entry name" value="Anticodon-binding domain of PheRS"/>
    <property type="match status" value="1"/>
</dbReference>
<dbReference type="GO" id="GO:0004826">
    <property type="term" value="F:phenylalanine-tRNA ligase activity"/>
    <property type="evidence" value="ECO:0007669"/>
    <property type="project" value="UniProtKB-UniRule"/>
</dbReference>
<dbReference type="SUPFAM" id="SSF46955">
    <property type="entry name" value="Putative DNA-binding domain"/>
    <property type="match status" value="1"/>
</dbReference>
<dbReference type="FunFam" id="3.30.70.380:FF:000001">
    <property type="entry name" value="Phenylalanine--tRNA ligase beta subunit"/>
    <property type="match status" value="1"/>
</dbReference>
<dbReference type="InterPro" id="IPR020825">
    <property type="entry name" value="Phe-tRNA_synthase-like_B3/B4"/>
</dbReference>
<dbReference type="GO" id="GO:0000049">
    <property type="term" value="F:tRNA binding"/>
    <property type="evidence" value="ECO:0007669"/>
    <property type="project" value="UniProtKB-UniRule"/>
</dbReference>
<dbReference type="RefSeq" id="WP_138195061.1">
    <property type="nucleotide sequence ID" value="NZ_VCIW01000009.1"/>
</dbReference>
<evidence type="ECO:0000259" key="18">
    <source>
        <dbReference type="PROSITE" id="PS51447"/>
    </source>
</evidence>
<dbReference type="InterPro" id="IPR004532">
    <property type="entry name" value="Phe-tRNA-ligase_IIc_bsu_bact"/>
</dbReference>
<keyword evidence="6 15" id="KW-0436">Ligase</keyword>
<evidence type="ECO:0000256" key="6">
    <source>
        <dbReference type="ARBA" id="ARBA00022598"/>
    </source>
</evidence>
<evidence type="ECO:0000256" key="5">
    <source>
        <dbReference type="ARBA" id="ARBA00022555"/>
    </source>
</evidence>
<keyword evidence="9 15" id="KW-0067">ATP-binding</keyword>
<dbReference type="InterPro" id="IPR045060">
    <property type="entry name" value="Phe-tRNA-ligase_IIc_bsu"/>
</dbReference>
<dbReference type="PROSITE" id="PS50886">
    <property type="entry name" value="TRBD"/>
    <property type="match status" value="1"/>
</dbReference>
<keyword evidence="8 15" id="KW-0547">Nucleotide-binding</keyword>
<keyword evidence="10 15" id="KW-0460">Magnesium</keyword>
<dbReference type="InterPro" id="IPR009061">
    <property type="entry name" value="DNA-bd_dom_put_sf"/>
</dbReference>
<dbReference type="InterPro" id="IPR033714">
    <property type="entry name" value="tRNA_bind_bactPheRS"/>
</dbReference>
<dbReference type="PANTHER" id="PTHR10947">
    <property type="entry name" value="PHENYLALANYL-TRNA SYNTHETASE BETA CHAIN AND LEUCINE-RICH REPEAT-CONTAINING PROTEIN 47"/>
    <property type="match status" value="1"/>
</dbReference>
<feature type="binding site" evidence="15">
    <location>
        <position position="467"/>
    </location>
    <ligand>
        <name>Mg(2+)</name>
        <dbReference type="ChEBI" id="CHEBI:18420"/>
        <note>shared with alpha subunit</note>
    </ligand>
</feature>
<keyword evidence="11 16" id="KW-0694">RNA-binding</keyword>
<dbReference type="PANTHER" id="PTHR10947:SF0">
    <property type="entry name" value="PHENYLALANINE--TRNA LIGASE BETA SUBUNIT"/>
    <property type="match status" value="1"/>
</dbReference>
<dbReference type="GO" id="GO:0000287">
    <property type="term" value="F:magnesium ion binding"/>
    <property type="evidence" value="ECO:0007669"/>
    <property type="project" value="UniProtKB-UniRule"/>
</dbReference>
<dbReference type="NCBIfam" id="NF045760">
    <property type="entry name" value="YtpR"/>
    <property type="match status" value="1"/>
</dbReference>
<keyword evidence="13 15" id="KW-0030">Aminoacyl-tRNA synthetase</keyword>
<dbReference type="Gene3D" id="3.30.56.10">
    <property type="match status" value="2"/>
</dbReference>